<dbReference type="EMBL" id="BART01010402">
    <property type="protein sequence ID" value="GAG88615.1"/>
    <property type="molecule type" value="Genomic_DNA"/>
</dbReference>
<dbReference type="Gene3D" id="3.40.50.300">
    <property type="entry name" value="P-loop containing nucleotide triphosphate hydrolases"/>
    <property type="match status" value="1"/>
</dbReference>
<name>X1B101_9ZZZZ</name>
<feature type="non-terminal residue" evidence="2">
    <location>
        <position position="190"/>
    </location>
</feature>
<organism evidence="2">
    <name type="scientific">marine sediment metagenome</name>
    <dbReference type="NCBI Taxonomy" id="412755"/>
    <lineage>
        <taxon>unclassified sequences</taxon>
        <taxon>metagenomes</taxon>
        <taxon>ecological metagenomes</taxon>
    </lineage>
</organism>
<dbReference type="PANTHER" id="PTHR46743:SF2">
    <property type="entry name" value="TEICHOIC ACIDS EXPORT ATP-BINDING PROTEIN TAGH"/>
    <property type="match status" value="1"/>
</dbReference>
<dbReference type="Pfam" id="PF14524">
    <property type="entry name" value="Wzt_C"/>
    <property type="match status" value="1"/>
</dbReference>
<dbReference type="InterPro" id="IPR029439">
    <property type="entry name" value="Wzt_C"/>
</dbReference>
<dbReference type="AlphaFoldDB" id="X1B101"/>
<protein>
    <recommendedName>
        <fullName evidence="1">Wzt C-terminal domain-containing protein</fullName>
    </recommendedName>
</protein>
<accession>X1B101</accession>
<dbReference type="PANTHER" id="PTHR46743">
    <property type="entry name" value="TEICHOIC ACIDS EXPORT ATP-BINDING PROTEIN TAGH"/>
    <property type="match status" value="1"/>
</dbReference>
<sequence>MEDVSKEEGRTILFVSHNMGAVEQLCSRAILLDNGRIIVNDSVSKVVSKYLQDSMTNYDSNELQRRIDRQGSGKIRIINFRVLDVNFKEVKFLESGKDYYFEIGYKNNVKKSLSNVEVSFDIYDEKNSRVLLFRSNFANNNLNLSPLDGKIYCKVNNLPLANGIYHFSVFISYEEIEVLDYITEIAYISV</sequence>
<feature type="domain" description="Wzt C-terminal" evidence="1">
    <location>
        <begin position="68"/>
        <end position="190"/>
    </location>
</feature>
<dbReference type="InterPro" id="IPR027417">
    <property type="entry name" value="P-loop_NTPase"/>
</dbReference>
<comment type="caution">
    <text evidence="2">The sequence shown here is derived from an EMBL/GenBank/DDBJ whole genome shotgun (WGS) entry which is preliminary data.</text>
</comment>
<proteinExistence type="predicted"/>
<gene>
    <name evidence="2" type="ORF">S01H4_22638</name>
</gene>
<dbReference type="InterPro" id="IPR050683">
    <property type="entry name" value="Bact_Polysacc_Export_ATP-bd"/>
</dbReference>
<reference evidence="2" key="1">
    <citation type="journal article" date="2014" name="Front. Microbiol.">
        <title>High frequency of phylogenetically diverse reductive dehalogenase-homologous genes in deep subseafloor sedimentary metagenomes.</title>
        <authorList>
            <person name="Kawai M."/>
            <person name="Futagami T."/>
            <person name="Toyoda A."/>
            <person name="Takaki Y."/>
            <person name="Nishi S."/>
            <person name="Hori S."/>
            <person name="Arai W."/>
            <person name="Tsubouchi T."/>
            <person name="Morono Y."/>
            <person name="Uchiyama I."/>
            <person name="Ito T."/>
            <person name="Fujiyama A."/>
            <person name="Inagaki F."/>
            <person name="Takami H."/>
        </authorList>
    </citation>
    <scope>NUCLEOTIDE SEQUENCE</scope>
    <source>
        <strain evidence="2">Expedition CK06-06</strain>
    </source>
</reference>
<evidence type="ECO:0000259" key="1">
    <source>
        <dbReference type="Pfam" id="PF14524"/>
    </source>
</evidence>
<dbReference type="CDD" id="cd10147">
    <property type="entry name" value="Wzt_C-like"/>
    <property type="match status" value="1"/>
</dbReference>
<evidence type="ECO:0000313" key="2">
    <source>
        <dbReference type="EMBL" id="GAG88615.1"/>
    </source>
</evidence>
<dbReference type="SUPFAM" id="SSF52540">
    <property type="entry name" value="P-loop containing nucleoside triphosphate hydrolases"/>
    <property type="match status" value="1"/>
</dbReference>
<dbReference type="Gene3D" id="2.70.50.60">
    <property type="entry name" value="abc- transporter (atp binding component) like domain"/>
    <property type="match status" value="1"/>
</dbReference>